<organism evidence="4 5">
    <name type="scientific">Phytophthora sojae (strain P6497)</name>
    <name type="common">Soybean stem and root rot agent</name>
    <name type="synonym">Phytophthora megasperma f. sp. glycines</name>
    <dbReference type="NCBI Taxonomy" id="1094619"/>
    <lineage>
        <taxon>Eukaryota</taxon>
        <taxon>Sar</taxon>
        <taxon>Stramenopiles</taxon>
        <taxon>Oomycota</taxon>
        <taxon>Peronosporomycetes</taxon>
        <taxon>Peronosporales</taxon>
        <taxon>Peronosporaceae</taxon>
        <taxon>Phytophthora</taxon>
    </lineage>
</organism>
<feature type="signal peptide" evidence="2">
    <location>
        <begin position="1"/>
        <end position="21"/>
    </location>
</feature>
<gene>
    <name evidence="4" type="ORF">PHYSODRAFT_484696</name>
</gene>
<evidence type="ECO:0000256" key="2">
    <source>
        <dbReference type="SAM" id="SignalP"/>
    </source>
</evidence>
<feature type="chain" id="PRO_5003471524" description="Putative auto-transporter adhesin head GIN domain-containing protein" evidence="2">
    <location>
        <begin position="22"/>
        <end position="449"/>
    </location>
</feature>
<dbReference type="OMA" id="HYTNENA"/>
<dbReference type="RefSeq" id="XP_009518125.1">
    <property type="nucleotide sequence ID" value="XM_009519830.1"/>
</dbReference>
<keyword evidence="1" id="KW-0472">Membrane</keyword>
<dbReference type="Proteomes" id="UP000002640">
    <property type="component" value="Unassembled WGS sequence"/>
</dbReference>
<evidence type="ECO:0000256" key="1">
    <source>
        <dbReference type="SAM" id="Phobius"/>
    </source>
</evidence>
<protein>
    <recommendedName>
        <fullName evidence="3">Putative auto-transporter adhesin head GIN domain-containing protein</fullName>
    </recommendedName>
</protein>
<feature type="transmembrane region" description="Helical" evidence="1">
    <location>
        <begin position="414"/>
        <end position="436"/>
    </location>
</feature>
<evidence type="ECO:0000313" key="5">
    <source>
        <dbReference type="Proteomes" id="UP000002640"/>
    </source>
</evidence>
<dbReference type="PANTHER" id="PTHR39200:SF1">
    <property type="entry name" value="AUTO-TRANSPORTER ADHESIN HEAD GIN DOMAIN-CONTAINING PROTEIN-RELATED"/>
    <property type="match status" value="1"/>
</dbReference>
<accession>G4YRA3</accession>
<keyword evidence="1" id="KW-1133">Transmembrane helix</keyword>
<proteinExistence type="predicted"/>
<feature type="domain" description="Putative auto-transporter adhesin head GIN" evidence="3">
    <location>
        <begin position="247"/>
        <end position="329"/>
    </location>
</feature>
<evidence type="ECO:0000259" key="3">
    <source>
        <dbReference type="Pfam" id="PF10988"/>
    </source>
</evidence>
<evidence type="ECO:0000313" key="4">
    <source>
        <dbReference type="EMBL" id="EGZ22837.1"/>
    </source>
</evidence>
<sequence>MLRASLFTALVFALAPTVTEGALSVTSTEPSRANGLKGAFIEKVWTVSGEDGDVLDDLKVQVAGNVFVDYDASLRTAESGVAAKVVLRSSSPDMLDIVDVSIHSAEGSGFRVHYTNENARVAGEIVTQIIVSDPNVVSSLSAIHADGIVVGDGVVVANDPSASLNFEVSSDVDVYVGSLTQDHYELKSIDIESSGDGKVQFLASSIQANSLTISLTGDSKAIVEATDTITVDSMLSSVSGDGKVFVQTANLQAQTLAASLSGDGKVSYSSAGSCVNEAIRLSGDASVYAGSIVCKTSTVQTSGDGKAIVQTTDTLTSVGGGSVKYVNAPPQRIVSSSIFRKHSNVKPAKYNKVKTHRPSLPPTRAPTNLTIVLKAAWFGDSPHVSVYSGLGNSIVIDGTGLAVTDFAAHHHHSFGHFGVAVAVAFVAAVAAVAFKLRERQTREQYKPLV</sequence>
<keyword evidence="5" id="KW-1185">Reference proteome</keyword>
<dbReference type="AlphaFoldDB" id="G4YRA3"/>
<name>G4YRA3_PHYSP</name>
<keyword evidence="2" id="KW-0732">Signal</keyword>
<dbReference type="GeneID" id="20655786"/>
<reference evidence="4 5" key="1">
    <citation type="journal article" date="2006" name="Science">
        <title>Phytophthora genome sequences uncover evolutionary origins and mechanisms of pathogenesis.</title>
        <authorList>
            <person name="Tyler B.M."/>
            <person name="Tripathy S."/>
            <person name="Zhang X."/>
            <person name="Dehal P."/>
            <person name="Jiang R.H."/>
            <person name="Aerts A."/>
            <person name="Arredondo F.D."/>
            <person name="Baxter L."/>
            <person name="Bensasson D."/>
            <person name="Beynon J.L."/>
            <person name="Chapman J."/>
            <person name="Damasceno C.M."/>
            <person name="Dorrance A.E."/>
            <person name="Dou D."/>
            <person name="Dickerman A.W."/>
            <person name="Dubchak I.L."/>
            <person name="Garbelotto M."/>
            <person name="Gijzen M."/>
            <person name="Gordon S.G."/>
            <person name="Govers F."/>
            <person name="Grunwald N.J."/>
            <person name="Huang W."/>
            <person name="Ivors K.L."/>
            <person name="Jones R.W."/>
            <person name="Kamoun S."/>
            <person name="Krampis K."/>
            <person name="Lamour K.H."/>
            <person name="Lee M.K."/>
            <person name="McDonald W.H."/>
            <person name="Medina M."/>
            <person name="Meijer H.J."/>
            <person name="Nordberg E.K."/>
            <person name="Maclean D.J."/>
            <person name="Ospina-Giraldo M.D."/>
            <person name="Morris P.F."/>
            <person name="Phuntumart V."/>
            <person name="Putnam N.H."/>
            <person name="Rash S."/>
            <person name="Rose J.K."/>
            <person name="Sakihama Y."/>
            <person name="Salamov A.A."/>
            <person name="Savidor A."/>
            <person name="Scheuring C.F."/>
            <person name="Smith B.M."/>
            <person name="Sobral B.W."/>
            <person name="Terry A."/>
            <person name="Torto-Alalibo T.A."/>
            <person name="Win J."/>
            <person name="Xu Z."/>
            <person name="Zhang H."/>
            <person name="Grigoriev I.V."/>
            <person name="Rokhsar D.S."/>
            <person name="Boore J.L."/>
        </authorList>
    </citation>
    <scope>NUCLEOTIDE SEQUENCE [LARGE SCALE GENOMIC DNA]</scope>
    <source>
        <strain evidence="4 5">P6497</strain>
    </source>
</reference>
<dbReference type="InParanoid" id="G4YRA3"/>
<dbReference type="InterPro" id="IPR021255">
    <property type="entry name" value="DUF2807"/>
</dbReference>
<dbReference type="Pfam" id="PF10988">
    <property type="entry name" value="DUF2807"/>
    <property type="match status" value="1"/>
</dbReference>
<keyword evidence="1" id="KW-0812">Transmembrane</keyword>
<dbReference type="PANTHER" id="PTHR39200">
    <property type="entry name" value="HYPOTHETICAL EXPORTED PROTEIN"/>
    <property type="match status" value="1"/>
</dbReference>
<dbReference type="Gene3D" id="2.160.20.120">
    <property type="match status" value="1"/>
</dbReference>
<dbReference type="KEGG" id="psoj:PHYSODRAFT_484696"/>
<dbReference type="EMBL" id="JH159152">
    <property type="protein sequence ID" value="EGZ22837.1"/>
    <property type="molecule type" value="Genomic_DNA"/>
</dbReference>